<dbReference type="EMBL" id="CP144745">
    <property type="protein sequence ID" value="WVZ51577.1"/>
    <property type="molecule type" value="Genomic_DNA"/>
</dbReference>
<name>A0AAQ3PRH3_PASNO</name>
<keyword evidence="2" id="KW-1185">Reference proteome</keyword>
<sequence>MRKAGTKELSYTSMTTYPDDGVEYTGSRIGNVAGSGDLGQVAHEGTRIKNVVSVRKTALGSAAQESQAG</sequence>
<proteinExistence type="predicted"/>
<dbReference type="AlphaFoldDB" id="A0AAQ3PRH3"/>
<gene>
    <name evidence="1" type="ORF">U9M48_002710</name>
</gene>
<dbReference type="Proteomes" id="UP001341281">
    <property type="component" value="Chromosome 01"/>
</dbReference>
<protein>
    <submittedName>
        <fullName evidence="1">Uncharacterized protein</fullName>
    </submittedName>
</protein>
<evidence type="ECO:0000313" key="1">
    <source>
        <dbReference type="EMBL" id="WVZ51577.1"/>
    </source>
</evidence>
<evidence type="ECO:0000313" key="2">
    <source>
        <dbReference type="Proteomes" id="UP001341281"/>
    </source>
</evidence>
<organism evidence="1 2">
    <name type="scientific">Paspalum notatum var. saurae</name>
    <dbReference type="NCBI Taxonomy" id="547442"/>
    <lineage>
        <taxon>Eukaryota</taxon>
        <taxon>Viridiplantae</taxon>
        <taxon>Streptophyta</taxon>
        <taxon>Embryophyta</taxon>
        <taxon>Tracheophyta</taxon>
        <taxon>Spermatophyta</taxon>
        <taxon>Magnoliopsida</taxon>
        <taxon>Liliopsida</taxon>
        <taxon>Poales</taxon>
        <taxon>Poaceae</taxon>
        <taxon>PACMAD clade</taxon>
        <taxon>Panicoideae</taxon>
        <taxon>Andropogonodae</taxon>
        <taxon>Paspaleae</taxon>
        <taxon>Paspalinae</taxon>
        <taxon>Paspalum</taxon>
    </lineage>
</organism>
<reference evidence="1 2" key="1">
    <citation type="submission" date="2024-02" db="EMBL/GenBank/DDBJ databases">
        <title>High-quality chromosome-scale genome assembly of Pensacola bahiagrass (Paspalum notatum Flugge var. saurae).</title>
        <authorList>
            <person name="Vega J.M."/>
            <person name="Podio M."/>
            <person name="Orjuela J."/>
            <person name="Siena L.A."/>
            <person name="Pessino S.C."/>
            <person name="Combes M.C."/>
            <person name="Mariac C."/>
            <person name="Albertini E."/>
            <person name="Pupilli F."/>
            <person name="Ortiz J.P.A."/>
            <person name="Leblanc O."/>
        </authorList>
    </citation>
    <scope>NUCLEOTIDE SEQUENCE [LARGE SCALE GENOMIC DNA]</scope>
    <source>
        <strain evidence="1">R1</strain>
        <tissue evidence="1">Leaf</tissue>
    </source>
</reference>
<accession>A0AAQ3PRH3</accession>